<protein>
    <recommendedName>
        <fullName evidence="7">Amino acid transporter</fullName>
    </recommendedName>
</protein>
<evidence type="ECO:0000256" key="7">
    <source>
        <dbReference type="RuleBase" id="RU361216"/>
    </source>
</evidence>
<keyword evidence="6 7" id="KW-0472">Membrane</keyword>
<feature type="transmembrane region" description="Helical" evidence="7">
    <location>
        <begin position="355"/>
        <end position="373"/>
    </location>
</feature>
<keyword evidence="5 7" id="KW-1133">Transmembrane helix</keyword>
<evidence type="ECO:0000256" key="2">
    <source>
        <dbReference type="ARBA" id="ARBA00022448"/>
    </source>
</evidence>
<evidence type="ECO:0000256" key="1">
    <source>
        <dbReference type="ARBA" id="ARBA00004651"/>
    </source>
</evidence>
<dbReference type="AlphaFoldDB" id="A0A418AHE8"/>
<comment type="similarity">
    <text evidence="7">Belongs to the dicarboxylate/amino acid:cation symporter (DAACS) (TC 2.A.23) family.</text>
</comment>
<gene>
    <name evidence="8" type="ORF">DYB32_009846</name>
</gene>
<dbReference type="EMBL" id="QUSY01002411">
    <property type="protein sequence ID" value="RHY21322.1"/>
    <property type="molecule type" value="Genomic_DNA"/>
</dbReference>
<keyword evidence="3" id="KW-1003">Cell membrane</keyword>
<dbReference type="InterPro" id="IPR001991">
    <property type="entry name" value="Na-dicarboxylate_symporter"/>
</dbReference>
<dbReference type="SUPFAM" id="SSF118215">
    <property type="entry name" value="Proton glutamate symport protein"/>
    <property type="match status" value="1"/>
</dbReference>
<reference evidence="8 9" key="1">
    <citation type="submission" date="2018-08" db="EMBL/GenBank/DDBJ databases">
        <title>Aphanomyces genome sequencing and annotation.</title>
        <authorList>
            <person name="Minardi D."/>
            <person name="Oidtmann B."/>
            <person name="Van Der Giezen M."/>
            <person name="Studholme D.J."/>
        </authorList>
    </citation>
    <scope>NUCLEOTIDE SEQUENCE [LARGE SCALE GENOMIC DNA]</scope>
    <source>
        <strain evidence="8 9">NJM0002</strain>
    </source>
</reference>
<keyword evidence="2 7" id="KW-0813">Transport</keyword>
<evidence type="ECO:0000256" key="6">
    <source>
        <dbReference type="ARBA" id="ARBA00023136"/>
    </source>
</evidence>
<dbReference type="InterPro" id="IPR036458">
    <property type="entry name" value="Na:dicarbo_symporter_sf"/>
</dbReference>
<dbReference type="VEuPathDB" id="FungiDB:H310_05425"/>
<name>A0A418AHE8_9STRA</name>
<evidence type="ECO:0000313" key="9">
    <source>
        <dbReference type="Proteomes" id="UP000285060"/>
    </source>
</evidence>
<feature type="transmembrane region" description="Helical" evidence="7">
    <location>
        <begin position="92"/>
        <end position="113"/>
    </location>
</feature>
<sequence length="404" mass="42946">MEHATEAPSAGHEGYIVALTPRTSLISNQDAEKEHTNMETEPVASKCRLWCANPSVLILIGCVLGVILGYLLGQYGASKELLTWITLPGELFLRALTCVVVPLVFVNIFLSVVDMLRAGHAAKSGLYTLGLFGLTTVLAVLLSISSVSIFKKWFSHASSTSKNAVNAGQSWHCGNTTDLSVQWFQNGTILCSTPSDASSPLVLPSPSAAPPPSLSKTVQDQIFRALVPDNIVQQFVSGNYLGTISDSISCFDGVIIMLHYWVTLMGILYLVLRTSPIQAMKTCWPAQVFAFCSASSAATLPITLKCGDQANVPASLASFILTMGATLNMNGTSIYFPCAVIYLAVSTGDEANFTVVSYILLGLLSSMSAAAAAPVPSAALVLVVPMFNAVCGMRPFLCGWDELT</sequence>
<dbReference type="PANTHER" id="PTHR42865:SF7">
    <property type="entry name" value="PROTON_GLUTAMATE-ASPARTATE SYMPORTER"/>
    <property type="match status" value="1"/>
</dbReference>
<keyword evidence="7" id="KW-0769">Symport</keyword>
<feature type="transmembrane region" description="Helical" evidence="7">
    <location>
        <begin position="55"/>
        <end position="72"/>
    </location>
</feature>
<feature type="transmembrane region" description="Helical" evidence="7">
    <location>
        <begin position="125"/>
        <end position="150"/>
    </location>
</feature>
<evidence type="ECO:0000256" key="4">
    <source>
        <dbReference type="ARBA" id="ARBA00022692"/>
    </source>
</evidence>
<dbReference type="PRINTS" id="PR00173">
    <property type="entry name" value="EDTRNSPORT"/>
</dbReference>
<keyword evidence="9" id="KW-1185">Reference proteome</keyword>
<evidence type="ECO:0000256" key="5">
    <source>
        <dbReference type="ARBA" id="ARBA00022989"/>
    </source>
</evidence>
<feature type="transmembrane region" description="Helical" evidence="7">
    <location>
        <begin position="316"/>
        <end position="343"/>
    </location>
</feature>
<proteinExistence type="inferred from homology"/>
<organism evidence="8 9">
    <name type="scientific">Aphanomyces invadans</name>
    <dbReference type="NCBI Taxonomy" id="157072"/>
    <lineage>
        <taxon>Eukaryota</taxon>
        <taxon>Sar</taxon>
        <taxon>Stramenopiles</taxon>
        <taxon>Oomycota</taxon>
        <taxon>Saprolegniomycetes</taxon>
        <taxon>Saprolegniales</taxon>
        <taxon>Verrucalvaceae</taxon>
        <taxon>Aphanomyces</taxon>
    </lineage>
</organism>
<comment type="caution">
    <text evidence="8">The sequence shown here is derived from an EMBL/GenBank/DDBJ whole genome shotgun (WGS) entry which is preliminary data.</text>
</comment>
<dbReference type="Proteomes" id="UP000285060">
    <property type="component" value="Unassembled WGS sequence"/>
</dbReference>
<accession>A0A418AHE8</accession>
<dbReference type="GO" id="GO:0015293">
    <property type="term" value="F:symporter activity"/>
    <property type="evidence" value="ECO:0007669"/>
    <property type="project" value="UniProtKB-UniRule"/>
</dbReference>
<dbReference type="PANTHER" id="PTHR42865">
    <property type="entry name" value="PROTON/GLUTAMATE-ASPARTATE SYMPORTER"/>
    <property type="match status" value="1"/>
</dbReference>
<comment type="subcellular location">
    <subcellularLocation>
        <location evidence="1">Cell membrane</location>
        <topology evidence="1">Multi-pass membrane protein</topology>
    </subcellularLocation>
    <subcellularLocation>
        <location evidence="7">Membrane</location>
        <topology evidence="7">Multi-pass membrane protein</topology>
    </subcellularLocation>
</comment>
<evidence type="ECO:0000256" key="3">
    <source>
        <dbReference type="ARBA" id="ARBA00022475"/>
    </source>
</evidence>
<dbReference type="Gene3D" id="1.10.3860.10">
    <property type="entry name" value="Sodium:dicarboxylate symporter"/>
    <property type="match status" value="2"/>
</dbReference>
<feature type="transmembrane region" description="Helical" evidence="7">
    <location>
        <begin position="254"/>
        <end position="272"/>
    </location>
</feature>
<evidence type="ECO:0000313" key="8">
    <source>
        <dbReference type="EMBL" id="RHY21322.1"/>
    </source>
</evidence>
<dbReference type="GO" id="GO:0005886">
    <property type="term" value="C:plasma membrane"/>
    <property type="evidence" value="ECO:0007669"/>
    <property type="project" value="UniProtKB-SubCell"/>
</dbReference>
<keyword evidence="4 7" id="KW-0812">Transmembrane</keyword>
<dbReference type="Pfam" id="PF00375">
    <property type="entry name" value="SDF"/>
    <property type="match status" value="2"/>
</dbReference>